<dbReference type="Proteomes" id="UP000292957">
    <property type="component" value="Unassembled WGS sequence"/>
</dbReference>
<evidence type="ECO:0000313" key="2">
    <source>
        <dbReference type="EMBL" id="TBU34765.1"/>
    </source>
</evidence>
<gene>
    <name evidence="2" type="ORF">BD311DRAFT_784343</name>
</gene>
<reference evidence="2" key="1">
    <citation type="submission" date="2019-01" db="EMBL/GenBank/DDBJ databases">
        <title>Draft genome sequences of three monokaryotic isolates of the white-rot basidiomycete fungus Dichomitus squalens.</title>
        <authorList>
            <consortium name="DOE Joint Genome Institute"/>
            <person name="Lopez S.C."/>
            <person name="Andreopoulos B."/>
            <person name="Pangilinan J."/>
            <person name="Lipzen A."/>
            <person name="Riley R."/>
            <person name="Ahrendt S."/>
            <person name="Ng V."/>
            <person name="Barry K."/>
            <person name="Daum C."/>
            <person name="Grigoriev I.V."/>
            <person name="Hilden K.S."/>
            <person name="Makela M.R."/>
            <person name="de Vries R.P."/>
        </authorList>
    </citation>
    <scope>NUCLEOTIDE SEQUENCE [LARGE SCALE GENOMIC DNA]</scope>
    <source>
        <strain evidence="2">OM18370.1</strain>
    </source>
</reference>
<protein>
    <submittedName>
        <fullName evidence="2">Uncharacterized protein</fullName>
    </submittedName>
</protein>
<feature type="region of interest" description="Disordered" evidence="1">
    <location>
        <begin position="235"/>
        <end position="274"/>
    </location>
</feature>
<evidence type="ECO:0000256" key="1">
    <source>
        <dbReference type="SAM" id="MobiDB-lite"/>
    </source>
</evidence>
<proteinExistence type="predicted"/>
<sequence length="274" mass="30150">MEHFSQEINRPGSLVGFAQHDEACSPRDPVSQLEDEGRANAPRAENVSGQRVPGTGDEGDPTRVEYAILEDAAQERKTKGGDEEHITEGKWRNTQKAEPCSVLVGSMSVTRQDDLDEKVAFLQGTLSHKPTFLENAGDDAYEMWTQGVQTEVQRGFRACEIAKTYKVEGAPKDDSNPDKPQLPAIVAGELMRQSIATVLRPSGPLVLGGALDAYECSPEVAAYMRTEREERFNRLRQLESNARPEAESVQDSEEDLVEDSEEQSGVHSQKSTCG</sequence>
<dbReference type="EMBL" id="ML143388">
    <property type="protein sequence ID" value="TBU34765.1"/>
    <property type="molecule type" value="Genomic_DNA"/>
</dbReference>
<feature type="compositionally biased region" description="Polar residues" evidence="1">
    <location>
        <begin position="265"/>
        <end position="274"/>
    </location>
</feature>
<feature type="compositionally biased region" description="Basic and acidic residues" evidence="1">
    <location>
        <begin position="235"/>
        <end position="246"/>
    </location>
</feature>
<accession>A0A4Q9N3J0</accession>
<dbReference type="AlphaFoldDB" id="A0A4Q9N3J0"/>
<name>A0A4Q9N3J0_9APHY</name>
<feature type="region of interest" description="Disordered" evidence="1">
    <location>
        <begin position="1"/>
        <end position="61"/>
    </location>
</feature>
<organism evidence="2">
    <name type="scientific">Dichomitus squalens</name>
    <dbReference type="NCBI Taxonomy" id="114155"/>
    <lineage>
        <taxon>Eukaryota</taxon>
        <taxon>Fungi</taxon>
        <taxon>Dikarya</taxon>
        <taxon>Basidiomycota</taxon>
        <taxon>Agaricomycotina</taxon>
        <taxon>Agaricomycetes</taxon>
        <taxon>Polyporales</taxon>
        <taxon>Polyporaceae</taxon>
        <taxon>Dichomitus</taxon>
    </lineage>
</organism>
<feature type="compositionally biased region" description="Acidic residues" evidence="1">
    <location>
        <begin position="248"/>
        <end position="262"/>
    </location>
</feature>